<feature type="transmembrane region" description="Helical" evidence="1">
    <location>
        <begin position="20"/>
        <end position="42"/>
    </location>
</feature>
<keyword evidence="1" id="KW-1133">Transmembrane helix</keyword>
<accession>A0A645DAB8</accession>
<keyword evidence="1" id="KW-0812">Transmembrane</keyword>
<feature type="transmembrane region" description="Helical" evidence="1">
    <location>
        <begin position="54"/>
        <end position="74"/>
    </location>
</feature>
<dbReference type="AlphaFoldDB" id="A0A645DAB8"/>
<reference evidence="2" key="1">
    <citation type="submission" date="2019-08" db="EMBL/GenBank/DDBJ databases">
        <authorList>
            <person name="Kucharzyk K."/>
            <person name="Murdoch R.W."/>
            <person name="Higgins S."/>
            <person name="Loffler F."/>
        </authorList>
    </citation>
    <scope>NUCLEOTIDE SEQUENCE</scope>
</reference>
<protein>
    <submittedName>
        <fullName evidence="2">Uncharacterized protein</fullName>
    </submittedName>
</protein>
<proteinExistence type="predicted"/>
<evidence type="ECO:0000313" key="2">
    <source>
        <dbReference type="EMBL" id="MPM86294.1"/>
    </source>
</evidence>
<evidence type="ECO:0000256" key="1">
    <source>
        <dbReference type="SAM" id="Phobius"/>
    </source>
</evidence>
<feature type="transmembrane region" description="Helical" evidence="1">
    <location>
        <begin position="86"/>
        <end position="105"/>
    </location>
</feature>
<sequence>MVTASTFSQTQVMRHQTISLVCSLVGIIGVLTLLATLLYQWWTNRDQKRDWFKFGIHFFFGALAGALIGFRGWGSSHHGISISMPVGISIVCLTALVIGLIAGALSQTGWDE</sequence>
<organism evidence="2">
    <name type="scientific">bioreactor metagenome</name>
    <dbReference type="NCBI Taxonomy" id="1076179"/>
    <lineage>
        <taxon>unclassified sequences</taxon>
        <taxon>metagenomes</taxon>
        <taxon>ecological metagenomes</taxon>
    </lineage>
</organism>
<gene>
    <name evidence="2" type="ORF">SDC9_133383</name>
</gene>
<dbReference type="EMBL" id="VSSQ01034374">
    <property type="protein sequence ID" value="MPM86294.1"/>
    <property type="molecule type" value="Genomic_DNA"/>
</dbReference>
<comment type="caution">
    <text evidence="2">The sequence shown here is derived from an EMBL/GenBank/DDBJ whole genome shotgun (WGS) entry which is preliminary data.</text>
</comment>
<keyword evidence="1" id="KW-0472">Membrane</keyword>
<name>A0A645DAB8_9ZZZZ</name>